<protein>
    <submittedName>
        <fullName evidence="1">Uncharacterized protein</fullName>
    </submittedName>
</protein>
<reference evidence="1" key="1">
    <citation type="submission" date="2015-04" db="EMBL/GenBank/DDBJ databases">
        <title>The genome sequence of the plant pathogenic Rhizarian Plasmodiophora brassicae reveals insights in its biotrophic life cycle and the origin of chitin synthesis.</title>
        <authorList>
            <person name="Schwelm A."/>
            <person name="Fogelqvist J."/>
            <person name="Knaust A."/>
            <person name="Julke S."/>
            <person name="Lilja T."/>
            <person name="Dhandapani V."/>
            <person name="Bonilla-Rosso G."/>
            <person name="Karlsson M."/>
            <person name="Shevchenko A."/>
            <person name="Choi S.R."/>
            <person name="Kim H.G."/>
            <person name="Park J.Y."/>
            <person name="Lim Y.P."/>
            <person name="Ludwig-Muller J."/>
            <person name="Dixelius C."/>
        </authorList>
    </citation>
    <scope>NUCLEOTIDE SEQUENCE</scope>
    <source>
        <tissue evidence="1">Potato root galls</tissue>
    </source>
</reference>
<dbReference type="EMBL" id="HACM01003431">
    <property type="protein sequence ID" value="CRZ03873.1"/>
    <property type="molecule type" value="Transcribed_RNA"/>
</dbReference>
<name>A0A0H5QPA1_9EUKA</name>
<evidence type="ECO:0000313" key="1">
    <source>
        <dbReference type="EMBL" id="CRZ03873.1"/>
    </source>
</evidence>
<sequence length="106" mass="11436">MINSSLAVNFTLGLPSSFPRASSYSLILLHICLSTITVPKSVTFFHKSLRSASVAVALGISTKISSTACCASAIFEAIIPERTEHQTFMQNRVYLPVAPRLAHPTT</sequence>
<dbReference type="AlphaFoldDB" id="A0A0H5QPA1"/>
<accession>A0A0H5QPA1</accession>
<proteinExistence type="predicted"/>
<organism evidence="1">
    <name type="scientific">Spongospora subterranea</name>
    <dbReference type="NCBI Taxonomy" id="70186"/>
    <lineage>
        <taxon>Eukaryota</taxon>
        <taxon>Sar</taxon>
        <taxon>Rhizaria</taxon>
        <taxon>Endomyxa</taxon>
        <taxon>Phytomyxea</taxon>
        <taxon>Plasmodiophorida</taxon>
        <taxon>Plasmodiophoridae</taxon>
        <taxon>Spongospora</taxon>
    </lineage>
</organism>